<evidence type="ECO:0000256" key="2">
    <source>
        <dbReference type="ARBA" id="ARBA00022630"/>
    </source>
</evidence>
<dbReference type="GO" id="GO:0017150">
    <property type="term" value="F:tRNA dihydrouridine synthase activity"/>
    <property type="evidence" value="ECO:0007669"/>
    <property type="project" value="InterPro"/>
</dbReference>
<comment type="cofactor">
    <cofactor evidence="1">
        <name>FMN</name>
        <dbReference type="ChEBI" id="CHEBI:58210"/>
    </cofactor>
</comment>
<dbReference type="OrthoDB" id="272303at2759"/>
<comment type="similarity">
    <text evidence="9">Belongs to the Dus family. Dus1 subfamily.</text>
</comment>
<keyword evidence="5" id="KW-0819">tRNA processing</keyword>
<keyword evidence="2" id="KW-0285">Flavoprotein</keyword>
<gene>
    <name evidence="18" type="ORF">K443DRAFT_683690</name>
</gene>
<evidence type="ECO:0000256" key="7">
    <source>
        <dbReference type="ARBA" id="ARBA00023002"/>
    </source>
</evidence>
<dbReference type="GO" id="GO:0050660">
    <property type="term" value="F:flavin adenine dinucleotide binding"/>
    <property type="evidence" value="ECO:0007669"/>
    <property type="project" value="InterPro"/>
</dbReference>
<proteinExistence type="inferred from homology"/>
<evidence type="ECO:0000313" key="18">
    <source>
        <dbReference type="EMBL" id="KIJ94529.1"/>
    </source>
</evidence>
<comment type="catalytic activity">
    <reaction evidence="16">
        <text>5,6-dihydrouridine(17) in tRNA + NADP(+) = uridine(17) in tRNA + NADPH + H(+)</text>
        <dbReference type="Rhea" id="RHEA:53368"/>
        <dbReference type="Rhea" id="RHEA-COMP:13541"/>
        <dbReference type="Rhea" id="RHEA-COMP:13542"/>
        <dbReference type="ChEBI" id="CHEBI:15378"/>
        <dbReference type="ChEBI" id="CHEBI:57783"/>
        <dbReference type="ChEBI" id="CHEBI:58349"/>
        <dbReference type="ChEBI" id="CHEBI:65315"/>
        <dbReference type="ChEBI" id="CHEBI:74443"/>
        <dbReference type="EC" id="1.3.1.88"/>
    </reaction>
    <physiologicalReaction direction="right-to-left" evidence="16">
        <dbReference type="Rhea" id="RHEA:53370"/>
    </physiologicalReaction>
</comment>
<dbReference type="Proteomes" id="UP000054477">
    <property type="component" value="Unassembled WGS sequence"/>
</dbReference>
<sequence>MTNKSIPKKLAGYEFYRDVLGSPKYIVAPMVDQSELAWRRLSRRYGSQLVYSPMINAKMFVDAGNKTYRQQNFDLISGEEGDPTTDRPLIVQFCANDPDQLLASAKVVERYCDAIDLNLGCPQDIAKRGWYGSFLQDDWDLIHNLINTLHVNLSVPVTAKFRVFPSVEKTVEYAKMLERAGAQIITCHGRIREQRGQNTGLAEWDKIQAVKEAVAIHLYNPALFSGLTASDSIPLPSTHDYFSDAQILSRHPLHADLALEYLTIVQELKTRTSVSGIKGHLFKIMRPGLAKEVDLRDRLGRAKVDQKKGGDEWLKEYVDICEEMKTRMDRDSSEVAGTPLKELITIEPITGLAVMPHWLAQPYFRPPPAPKKLVHILS</sequence>
<protein>
    <recommendedName>
        <fullName evidence="10">tRNA-dihydrouridine(16/17) synthase [NAD(P)(+)]</fullName>
        <ecNumber evidence="10">1.3.1.88</ecNumber>
    </recommendedName>
</protein>
<keyword evidence="6" id="KW-0521">NADP</keyword>
<reference evidence="19" key="2">
    <citation type="submission" date="2015-01" db="EMBL/GenBank/DDBJ databases">
        <title>Evolutionary Origins and Diversification of the Mycorrhizal Mutualists.</title>
        <authorList>
            <consortium name="DOE Joint Genome Institute"/>
            <consortium name="Mycorrhizal Genomics Consortium"/>
            <person name="Kohler A."/>
            <person name="Kuo A."/>
            <person name="Nagy L.G."/>
            <person name="Floudas D."/>
            <person name="Copeland A."/>
            <person name="Barry K.W."/>
            <person name="Cichocki N."/>
            <person name="Veneault-Fourrey C."/>
            <person name="LaButti K."/>
            <person name="Lindquist E.A."/>
            <person name="Lipzen A."/>
            <person name="Lundell T."/>
            <person name="Morin E."/>
            <person name="Murat C."/>
            <person name="Riley R."/>
            <person name="Ohm R."/>
            <person name="Sun H."/>
            <person name="Tunlid A."/>
            <person name="Henrissat B."/>
            <person name="Grigoriev I.V."/>
            <person name="Hibbett D.S."/>
            <person name="Martin F."/>
        </authorList>
    </citation>
    <scope>NUCLEOTIDE SEQUENCE [LARGE SCALE GENOMIC DNA]</scope>
    <source>
        <strain evidence="19">LaAM-08-1</strain>
    </source>
</reference>
<evidence type="ECO:0000256" key="9">
    <source>
        <dbReference type="ARBA" id="ARBA00038313"/>
    </source>
</evidence>
<accession>A0A0C9WJE0</accession>
<evidence type="ECO:0000256" key="10">
    <source>
        <dbReference type="ARBA" id="ARBA00038890"/>
    </source>
</evidence>
<evidence type="ECO:0000256" key="1">
    <source>
        <dbReference type="ARBA" id="ARBA00001917"/>
    </source>
</evidence>
<dbReference type="STRING" id="1095629.A0A0C9WJE0"/>
<feature type="domain" description="DUS-like FMN-binding" evidence="17">
    <location>
        <begin position="27"/>
        <end position="218"/>
    </location>
</feature>
<comment type="catalytic activity">
    <reaction evidence="13">
        <text>a 5,6-dihydrouridine in mRNA + NAD(+) = a uridine in mRNA + NADH + H(+)</text>
        <dbReference type="Rhea" id="RHEA:69851"/>
        <dbReference type="Rhea" id="RHEA-COMP:14658"/>
        <dbReference type="Rhea" id="RHEA-COMP:17789"/>
        <dbReference type="ChEBI" id="CHEBI:15378"/>
        <dbReference type="ChEBI" id="CHEBI:57540"/>
        <dbReference type="ChEBI" id="CHEBI:57945"/>
        <dbReference type="ChEBI" id="CHEBI:65315"/>
        <dbReference type="ChEBI" id="CHEBI:74443"/>
    </reaction>
    <physiologicalReaction direction="right-to-left" evidence="13">
        <dbReference type="Rhea" id="RHEA:69853"/>
    </physiologicalReaction>
</comment>
<keyword evidence="4" id="KW-0507">mRNA processing</keyword>
<dbReference type="SUPFAM" id="SSF51395">
    <property type="entry name" value="FMN-linked oxidoreductases"/>
    <property type="match status" value="1"/>
</dbReference>
<evidence type="ECO:0000259" key="17">
    <source>
        <dbReference type="Pfam" id="PF01207"/>
    </source>
</evidence>
<dbReference type="EMBL" id="KN838789">
    <property type="protein sequence ID" value="KIJ94529.1"/>
    <property type="molecule type" value="Genomic_DNA"/>
</dbReference>
<dbReference type="Gene3D" id="3.20.20.70">
    <property type="entry name" value="Aldolase class I"/>
    <property type="match status" value="1"/>
</dbReference>
<dbReference type="InterPro" id="IPR018517">
    <property type="entry name" value="tRNA_hU_synthase_CS"/>
</dbReference>
<comment type="catalytic activity">
    <reaction evidence="11">
        <text>5,6-dihydrouridine(17) in tRNA + NAD(+) = uridine(17) in tRNA + NADH + H(+)</text>
        <dbReference type="Rhea" id="RHEA:53372"/>
        <dbReference type="Rhea" id="RHEA-COMP:13541"/>
        <dbReference type="Rhea" id="RHEA-COMP:13542"/>
        <dbReference type="ChEBI" id="CHEBI:15378"/>
        <dbReference type="ChEBI" id="CHEBI:57540"/>
        <dbReference type="ChEBI" id="CHEBI:57945"/>
        <dbReference type="ChEBI" id="CHEBI:65315"/>
        <dbReference type="ChEBI" id="CHEBI:74443"/>
        <dbReference type="EC" id="1.3.1.88"/>
    </reaction>
    <physiologicalReaction direction="right-to-left" evidence="11">
        <dbReference type="Rhea" id="RHEA:53374"/>
    </physiologicalReaction>
</comment>
<name>A0A0C9WJE0_9AGAR</name>
<dbReference type="Pfam" id="PF01207">
    <property type="entry name" value="Dus"/>
    <property type="match status" value="1"/>
</dbReference>
<dbReference type="GO" id="GO:0006397">
    <property type="term" value="P:mRNA processing"/>
    <property type="evidence" value="ECO:0007669"/>
    <property type="project" value="UniProtKB-KW"/>
</dbReference>
<comment type="catalytic activity">
    <reaction evidence="14">
        <text>5,6-dihydrouridine(16) in tRNA + NAD(+) = uridine(16) in tRNA + NADH + H(+)</text>
        <dbReference type="Rhea" id="RHEA:53380"/>
        <dbReference type="Rhea" id="RHEA-COMP:13543"/>
        <dbReference type="Rhea" id="RHEA-COMP:13544"/>
        <dbReference type="ChEBI" id="CHEBI:15378"/>
        <dbReference type="ChEBI" id="CHEBI:57540"/>
        <dbReference type="ChEBI" id="CHEBI:57945"/>
        <dbReference type="ChEBI" id="CHEBI:65315"/>
        <dbReference type="ChEBI" id="CHEBI:74443"/>
        <dbReference type="EC" id="1.3.1.88"/>
    </reaction>
    <physiologicalReaction direction="right-to-left" evidence="14">
        <dbReference type="Rhea" id="RHEA:53382"/>
    </physiologicalReaction>
</comment>
<dbReference type="InterPro" id="IPR035587">
    <property type="entry name" value="DUS-like_FMN-bd"/>
</dbReference>
<keyword evidence="3" id="KW-0288">FMN</keyword>
<comment type="catalytic activity">
    <reaction evidence="15">
        <text>a 5,6-dihydrouridine in mRNA + NADP(+) = a uridine in mRNA + NADPH + H(+)</text>
        <dbReference type="Rhea" id="RHEA:69855"/>
        <dbReference type="Rhea" id="RHEA-COMP:14658"/>
        <dbReference type="Rhea" id="RHEA-COMP:17789"/>
        <dbReference type="ChEBI" id="CHEBI:15378"/>
        <dbReference type="ChEBI" id="CHEBI:57783"/>
        <dbReference type="ChEBI" id="CHEBI:58349"/>
        <dbReference type="ChEBI" id="CHEBI:65315"/>
        <dbReference type="ChEBI" id="CHEBI:74443"/>
    </reaction>
    <physiologicalReaction direction="right-to-left" evidence="15">
        <dbReference type="Rhea" id="RHEA:69857"/>
    </physiologicalReaction>
</comment>
<evidence type="ECO:0000256" key="11">
    <source>
        <dbReference type="ARBA" id="ARBA00047287"/>
    </source>
</evidence>
<evidence type="ECO:0000256" key="14">
    <source>
        <dbReference type="ARBA" id="ARBA00048934"/>
    </source>
</evidence>
<evidence type="ECO:0000256" key="13">
    <source>
        <dbReference type="ARBA" id="ARBA00048342"/>
    </source>
</evidence>
<evidence type="ECO:0000256" key="3">
    <source>
        <dbReference type="ARBA" id="ARBA00022643"/>
    </source>
</evidence>
<organism evidence="18 19">
    <name type="scientific">Laccaria amethystina LaAM-08-1</name>
    <dbReference type="NCBI Taxonomy" id="1095629"/>
    <lineage>
        <taxon>Eukaryota</taxon>
        <taxon>Fungi</taxon>
        <taxon>Dikarya</taxon>
        <taxon>Basidiomycota</taxon>
        <taxon>Agaricomycotina</taxon>
        <taxon>Agaricomycetes</taxon>
        <taxon>Agaricomycetidae</taxon>
        <taxon>Agaricales</taxon>
        <taxon>Agaricineae</taxon>
        <taxon>Hydnangiaceae</taxon>
        <taxon>Laccaria</taxon>
    </lineage>
</organism>
<keyword evidence="7" id="KW-0560">Oxidoreductase</keyword>
<evidence type="ECO:0000256" key="15">
    <source>
        <dbReference type="ARBA" id="ARBA00049447"/>
    </source>
</evidence>
<evidence type="ECO:0000256" key="5">
    <source>
        <dbReference type="ARBA" id="ARBA00022694"/>
    </source>
</evidence>
<dbReference type="PROSITE" id="PS01136">
    <property type="entry name" value="UPF0034"/>
    <property type="match status" value="1"/>
</dbReference>
<dbReference type="InterPro" id="IPR013785">
    <property type="entry name" value="Aldolase_TIM"/>
</dbReference>
<dbReference type="PANTHER" id="PTHR11082:SF5">
    <property type="entry name" value="TRNA-DIHYDROURIDINE(16_17) SYNTHASE [NAD(P)(+)]-LIKE"/>
    <property type="match status" value="1"/>
</dbReference>
<keyword evidence="19" id="KW-1185">Reference proteome</keyword>
<keyword evidence="8" id="KW-0520">NAD</keyword>
<dbReference type="PANTHER" id="PTHR11082">
    <property type="entry name" value="TRNA-DIHYDROURIDINE SYNTHASE"/>
    <property type="match status" value="1"/>
</dbReference>
<dbReference type="AlphaFoldDB" id="A0A0C9WJE0"/>
<evidence type="ECO:0000256" key="6">
    <source>
        <dbReference type="ARBA" id="ARBA00022857"/>
    </source>
</evidence>
<dbReference type="HOGENOM" id="CLU_013299_5_0_1"/>
<dbReference type="CDD" id="cd02801">
    <property type="entry name" value="DUS_like_FMN"/>
    <property type="match status" value="1"/>
</dbReference>
<reference evidence="18 19" key="1">
    <citation type="submission" date="2014-04" db="EMBL/GenBank/DDBJ databases">
        <authorList>
            <consortium name="DOE Joint Genome Institute"/>
            <person name="Kuo A."/>
            <person name="Kohler A."/>
            <person name="Nagy L.G."/>
            <person name="Floudas D."/>
            <person name="Copeland A."/>
            <person name="Barry K.W."/>
            <person name="Cichocki N."/>
            <person name="Veneault-Fourrey C."/>
            <person name="LaButti K."/>
            <person name="Lindquist E.A."/>
            <person name="Lipzen A."/>
            <person name="Lundell T."/>
            <person name="Morin E."/>
            <person name="Murat C."/>
            <person name="Sun H."/>
            <person name="Tunlid A."/>
            <person name="Henrissat B."/>
            <person name="Grigoriev I.V."/>
            <person name="Hibbett D.S."/>
            <person name="Martin F."/>
            <person name="Nordberg H.P."/>
            <person name="Cantor M.N."/>
            <person name="Hua S.X."/>
        </authorList>
    </citation>
    <scope>NUCLEOTIDE SEQUENCE [LARGE SCALE GENOMIC DNA]</scope>
    <source>
        <strain evidence="18 19">LaAM-08-1</strain>
    </source>
</reference>
<evidence type="ECO:0000256" key="12">
    <source>
        <dbReference type="ARBA" id="ARBA00047652"/>
    </source>
</evidence>
<evidence type="ECO:0000256" key="8">
    <source>
        <dbReference type="ARBA" id="ARBA00023027"/>
    </source>
</evidence>
<evidence type="ECO:0000256" key="16">
    <source>
        <dbReference type="ARBA" id="ARBA00049467"/>
    </source>
</evidence>
<evidence type="ECO:0000313" key="19">
    <source>
        <dbReference type="Proteomes" id="UP000054477"/>
    </source>
</evidence>
<comment type="catalytic activity">
    <reaction evidence="12">
        <text>5,6-dihydrouridine(16) in tRNA + NADP(+) = uridine(16) in tRNA + NADPH + H(+)</text>
        <dbReference type="Rhea" id="RHEA:53376"/>
        <dbReference type="Rhea" id="RHEA-COMP:13543"/>
        <dbReference type="Rhea" id="RHEA-COMP:13544"/>
        <dbReference type="ChEBI" id="CHEBI:15378"/>
        <dbReference type="ChEBI" id="CHEBI:57783"/>
        <dbReference type="ChEBI" id="CHEBI:58349"/>
        <dbReference type="ChEBI" id="CHEBI:65315"/>
        <dbReference type="ChEBI" id="CHEBI:74443"/>
        <dbReference type="EC" id="1.3.1.88"/>
    </reaction>
    <physiologicalReaction direction="right-to-left" evidence="12">
        <dbReference type="Rhea" id="RHEA:53378"/>
    </physiologicalReaction>
</comment>
<dbReference type="EC" id="1.3.1.88" evidence="10"/>
<evidence type="ECO:0000256" key="4">
    <source>
        <dbReference type="ARBA" id="ARBA00022664"/>
    </source>
</evidence>